<dbReference type="InterPro" id="IPR011060">
    <property type="entry name" value="RibuloseP-bd_barrel"/>
</dbReference>
<accession>A0A2N7RZ12</accession>
<dbReference type="HAMAP" id="MF_00135">
    <property type="entry name" value="PRAI"/>
    <property type="match status" value="1"/>
</dbReference>
<evidence type="ECO:0000313" key="11">
    <source>
        <dbReference type="EMBL" id="PMQ19111.1"/>
    </source>
</evidence>
<dbReference type="SUPFAM" id="SSF51366">
    <property type="entry name" value="Ribulose-phoshate binding barrel"/>
    <property type="match status" value="1"/>
</dbReference>
<dbReference type="RefSeq" id="WP_102599140.1">
    <property type="nucleotide sequence ID" value="NZ_JABUYH010000014.1"/>
</dbReference>
<comment type="caution">
    <text evidence="11">The sequence shown here is derived from an EMBL/GenBank/DDBJ whole genome shotgun (WGS) entry which is preliminary data.</text>
</comment>
<dbReference type="AlphaFoldDB" id="A0A2N7RZ12"/>
<evidence type="ECO:0000313" key="12">
    <source>
        <dbReference type="Proteomes" id="UP000235739"/>
    </source>
</evidence>
<dbReference type="Pfam" id="PF00697">
    <property type="entry name" value="PRAI"/>
    <property type="match status" value="1"/>
</dbReference>
<comment type="similarity">
    <text evidence="9">Belongs to the TrpF family.</text>
</comment>
<dbReference type="EMBL" id="PNQX01000003">
    <property type="protein sequence ID" value="PMQ19111.1"/>
    <property type="molecule type" value="Genomic_DNA"/>
</dbReference>
<keyword evidence="7 9" id="KW-0057">Aromatic amino acid biosynthesis</keyword>
<proteinExistence type="inferred from homology"/>
<dbReference type="GO" id="GO:0000162">
    <property type="term" value="P:L-tryptophan biosynthetic process"/>
    <property type="evidence" value="ECO:0007669"/>
    <property type="project" value="UniProtKB-UniRule"/>
</dbReference>
<keyword evidence="8 9" id="KW-0413">Isomerase</keyword>
<feature type="domain" description="N-(5'phosphoribosyl) anthranilate isomerase (PRAI)" evidence="10">
    <location>
        <begin position="8"/>
        <end position="198"/>
    </location>
</feature>
<dbReference type="Gene3D" id="3.20.20.70">
    <property type="entry name" value="Aldolase class I"/>
    <property type="match status" value="1"/>
</dbReference>
<dbReference type="EC" id="5.3.1.24" evidence="3 9"/>
<dbReference type="GO" id="GO:0004640">
    <property type="term" value="F:phosphoribosylanthranilate isomerase activity"/>
    <property type="evidence" value="ECO:0007669"/>
    <property type="project" value="UniProtKB-UniRule"/>
</dbReference>
<protein>
    <recommendedName>
        <fullName evidence="4 9">N-(5'-phosphoribosyl)anthranilate isomerase</fullName>
        <shortName evidence="9">PRAI</shortName>
        <ecNumber evidence="3 9">5.3.1.24</ecNumber>
    </recommendedName>
</protein>
<evidence type="ECO:0000256" key="1">
    <source>
        <dbReference type="ARBA" id="ARBA00001164"/>
    </source>
</evidence>
<reference evidence="11 12" key="1">
    <citation type="journal article" date="2017" name="Elife">
        <title>Extensive horizontal gene transfer in cheese-associated bacteria.</title>
        <authorList>
            <person name="Bonham K.S."/>
            <person name="Wolfe B.E."/>
            <person name="Dutton R.J."/>
        </authorList>
    </citation>
    <scope>NUCLEOTIDE SEQUENCE [LARGE SCALE GENOMIC DNA]</scope>
    <source>
        <strain evidence="11 12">JB182</strain>
    </source>
</reference>
<evidence type="ECO:0000256" key="9">
    <source>
        <dbReference type="HAMAP-Rule" id="MF_00135"/>
    </source>
</evidence>
<keyword evidence="6 9" id="KW-0822">Tryptophan biosynthesis</keyword>
<dbReference type="InterPro" id="IPR044643">
    <property type="entry name" value="TrpF_fam"/>
</dbReference>
<organism evidence="11 12">
    <name type="scientific">Glutamicibacter arilaitensis</name>
    <dbReference type="NCBI Taxonomy" id="256701"/>
    <lineage>
        <taxon>Bacteria</taxon>
        <taxon>Bacillati</taxon>
        <taxon>Actinomycetota</taxon>
        <taxon>Actinomycetes</taxon>
        <taxon>Micrococcales</taxon>
        <taxon>Micrococcaceae</taxon>
        <taxon>Glutamicibacter</taxon>
    </lineage>
</organism>
<dbReference type="PANTHER" id="PTHR42894:SF1">
    <property type="entry name" value="N-(5'-PHOSPHORIBOSYL)ANTHRANILATE ISOMERASE"/>
    <property type="match status" value="1"/>
</dbReference>
<comment type="catalytic activity">
    <reaction evidence="1 9">
        <text>N-(5-phospho-beta-D-ribosyl)anthranilate = 1-(2-carboxyphenylamino)-1-deoxy-D-ribulose 5-phosphate</text>
        <dbReference type="Rhea" id="RHEA:21540"/>
        <dbReference type="ChEBI" id="CHEBI:18277"/>
        <dbReference type="ChEBI" id="CHEBI:58613"/>
        <dbReference type="EC" id="5.3.1.24"/>
    </reaction>
</comment>
<comment type="pathway">
    <text evidence="2 9">Amino-acid biosynthesis; L-tryptophan biosynthesis; L-tryptophan from chorismate: step 3/5.</text>
</comment>
<dbReference type="PANTHER" id="PTHR42894">
    <property type="entry name" value="N-(5'-PHOSPHORIBOSYL)ANTHRANILATE ISOMERASE"/>
    <property type="match status" value="1"/>
</dbReference>
<gene>
    <name evidence="9" type="primary">trpF</name>
    <name evidence="11" type="ORF">CIK84_17385</name>
</gene>
<dbReference type="Proteomes" id="UP000235739">
    <property type="component" value="Unassembled WGS sequence"/>
</dbReference>
<evidence type="ECO:0000259" key="10">
    <source>
        <dbReference type="Pfam" id="PF00697"/>
    </source>
</evidence>
<sequence length="202" mass="21268">MSASKPFVKVCGLSTAQDVQVAVAHGADAIGFVLTSSVREISPQQAAELVKAIDEAIATVAVFRSEDIQTVLQRATQAGVSWVQLHGQRTQAEVATAHEAGFKVIRAVRRNDSQEQFADWGEDLLLIDASVPGSGESWDYAAVKDLAAGRRWLVAGGLSPQNVVEAVDAAGAWGADVSSGVESSRGIKDPKLIAEFIDALKA</sequence>
<evidence type="ECO:0000256" key="7">
    <source>
        <dbReference type="ARBA" id="ARBA00023141"/>
    </source>
</evidence>
<evidence type="ECO:0000256" key="5">
    <source>
        <dbReference type="ARBA" id="ARBA00022605"/>
    </source>
</evidence>
<evidence type="ECO:0000256" key="3">
    <source>
        <dbReference type="ARBA" id="ARBA00012572"/>
    </source>
</evidence>
<dbReference type="InterPro" id="IPR013785">
    <property type="entry name" value="Aldolase_TIM"/>
</dbReference>
<dbReference type="InterPro" id="IPR001240">
    <property type="entry name" value="PRAI_dom"/>
</dbReference>
<dbReference type="CDD" id="cd00405">
    <property type="entry name" value="PRAI"/>
    <property type="match status" value="1"/>
</dbReference>
<evidence type="ECO:0000256" key="8">
    <source>
        <dbReference type="ARBA" id="ARBA00023235"/>
    </source>
</evidence>
<evidence type="ECO:0000256" key="2">
    <source>
        <dbReference type="ARBA" id="ARBA00004664"/>
    </source>
</evidence>
<evidence type="ECO:0000256" key="6">
    <source>
        <dbReference type="ARBA" id="ARBA00022822"/>
    </source>
</evidence>
<evidence type="ECO:0000256" key="4">
    <source>
        <dbReference type="ARBA" id="ARBA00022272"/>
    </source>
</evidence>
<name>A0A2N7RZ12_9MICC</name>
<keyword evidence="5 9" id="KW-0028">Amino-acid biosynthesis</keyword>
<dbReference type="UniPathway" id="UPA00035">
    <property type="reaction ID" value="UER00042"/>
</dbReference>